<organism evidence="1 2">
    <name type="scientific">Syphacia muris</name>
    <dbReference type="NCBI Taxonomy" id="451379"/>
    <lineage>
        <taxon>Eukaryota</taxon>
        <taxon>Metazoa</taxon>
        <taxon>Ecdysozoa</taxon>
        <taxon>Nematoda</taxon>
        <taxon>Chromadorea</taxon>
        <taxon>Rhabditida</taxon>
        <taxon>Spirurina</taxon>
        <taxon>Oxyuridomorpha</taxon>
        <taxon>Oxyuroidea</taxon>
        <taxon>Oxyuridae</taxon>
        <taxon>Syphacia</taxon>
    </lineage>
</organism>
<dbReference type="Proteomes" id="UP000046393">
    <property type="component" value="Unplaced"/>
</dbReference>
<reference evidence="2" key="1">
    <citation type="submission" date="2017-02" db="UniProtKB">
        <authorList>
            <consortium name="WormBaseParasite"/>
        </authorList>
    </citation>
    <scope>IDENTIFICATION</scope>
</reference>
<keyword evidence="1" id="KW-1185">Reference proteome</keyword>
<accession>A0A0N5A835</accession>
<dbReference type="WBParaSite" id="SMUV_0000021501-mRNA-1">
    <property type="protein sequence ID" value="SMUV_0000021501-mRNA-1"/>
    <property type="gene ID" value="SMUV_0000021501"/>
</dbReference>
<protein>
    <submittedName>
        <fullName evidence="2">F-box domain-containing protein</fullName>
    </submittedName>
</protein>
<sequence length="324" mass="37642">MCSANEQLKMRQVCQHWEGLHDRYFAHPCRIYQLKVAVANDKLYLYGLKARRDILLSLPRNRKVVKRFLEITELIYNKRNLQSGTIILENEAACDYVLHLLAQRKWNIRNIELHGVALNVSAKKLCEFLAMQSDNPAVCNVELFVITNGIVSPGFISERLLNALQKSGTTFDIELDESCAESFYHNSLTDDALERILRPNARYNLSFPYMWKISPWGIEKALKKYLATDWSATLKGSYFETVDSKMNPIRRYGYGCELRLQANSRINLTSVIGIKIDNVELQRRHCPCICHFLNPRDMEEKYGRVCFKRRIDIGKSVFIDVVFF</sequence>
<dbReference type="AlphaFoldDB" id="A0A0N5A835"/>
<evidence type="ECO:0000313" key="2">
    <source>
        <dbReference type="WBParaSite" id="SMUV_0000021501-mRNA-1"/>
    </source>
</evidence>
<name>A0A0N5A835_9BILA</name>
<proteinExistence type="predicted"/>
<evidence type="ECO:0000313" key="1">
    <source>
        <dbReference type="Proteomes" id="UP000046393"/>
    </source>
</evidence>